<feature type="region of interest" description="Disordered" evidence="1">
    <location>
        <begin position="30"/>
        <end position="80"/>
    </location>
</feature>
<dbReference type="EMBL" id="JAFBDR010000021">
    <property type="protein sequence ID" value="MBM7572798.1"/>
    <property type="molecule type" value="Genomic_DNA"/>
</dbReference>
<gene>
    <name evidence="4" type="ORF">JOC48_003329</name>
</gene>
<comment type="caution">
    <text evidence="4">The sequence shown here is derived from an EMBL/GenBank/DDBJ whole genome shotgun (WGS) entry which is preliminary data.</text>
</comment>
<feature type="domain" description="DUF3048" evidence="2">
    <location>
        <begin position="74"/>
        <end position="215"/>
    </location>
</feature>
<evidence type="ECO:0000313" key="5">
    <source>
        <dbReference type="Proteomes" id="UP001296943"/>
    </source>
</evidence>
<dbReference type="Gene3D" id="3.50.90.10">
    <property type="entry name" value="YerB-like"/>
    <property type="match status" value="1"/>
</dbReference>
<sequence length="368" mass="41130">MRKEWRFIQVVFGLLVLLLVIAACGNNDQVSETDDEQSTDDAVMKETESNVEQESEPAPDPEPVEETFENVSPLTGVGTNDPIDDRIVAVMVNNHPSARPQTGLTEADIVFEILAEGNITRLMALFQSEKPEVVGPVRSARPYYFHLADDYGALYVYHGAAFFIEEMLKAGAADNINGAYYDNDGHLFKRADFRVAPHNSYLQFGAVYQVAEGIGYEVKTDQHISLEFLSETESESISGEQAEEISISYTNTPVRYLYDSEKQLYTRYNGDSQTVDLETEEEVRLDNLFIVEAHHQVIDDAGRREIDLQSGGDAYLIQKGKVKKVQWKNVDGVILPFNGEEQLKFVPGKTWVNVIPTSSGLETAVSIE</sequence>
<dbReference type="Pfam" id="PF11258">
    <property type="entry name" value="DUF3048"/>
    <property type="match status" value="1"/>
</dbReference>
<name>A0ABS2N423_9BACI</name>
<dbReference type="InterPro" id="IPR023158">
    <property type="entry name" value="YerB-like_sf"/>
</dbReference>
<evidence type="ECO:0000313" key="4">
    <source>
        <dbReference type="EMBL" id="MBM7572798.1"/>
    </source>
</evidence>
<evidence type="ECO:0000259" key="2">
    <source>
        <dbReference type="Pfam" id="PF11258"/>
    </source>
</evidence>
<dbReference type="Pfam" id="PF17479">
    <property type="entry name" value="DUF3048_C"/>
    <property type="match status" value="1"/>
</dbReference>
<dbReference type="InterPro" id="IPR021416">
    <property type="entry name" value="DUF3048_N"/>
</dbReference>
<dbReference type="InterPro" id="IPR035328">
    <property type="entry name" value="DUF3048_C"/>
</dbReference>
<feature type="compositionally biased region" description="Acidic residues" evidence="1">
    <location>
        <begin position="49"/>
        <end position="68"/>
    </location>
</feature>
<feature type="domain" description="DUF3048" evidence="3">
    <location>
        <begin position="246"/>
        <end position="352"/>
    </location>
</feature>
<organism evidence="4 5">
    <name type="scientific">Aquibacillus albus</name>
    <dbReference type="NCBI Taxonomy" id="1168171"/>
    <lineage>
        <taxon>Bacteria</taxon>
        <taxon>Bacillati</taxon>
        <taxon>Bacillota</taxon>
        <taxon>Bacilli</taxon>
        <taxon>Bacillales</taxon>
        <taxon>Bacillaceae</taxon>
        <taxon>Aquibacillus</taxon>
    </lineage>
</organism>
<dbReference type="Proteomes" id="UP001296943">
    <property type="component" value="Unassembled WGS sequence"/>
</dbReference>
<dbReference type="SUPFAM" id="SSF159774">
    <property type="entry name" value="YerB-like"/>
    <property type="match status" value="1"/>
</dbReference>
<evidence type="ECO:0000259" key="3">
    <source>
        <dbReference type="Pfam" id="PF17479"/>
    </source>
</evidence>
<protein>
    <recommendedName>
        <fullName evidence="6">DUF3048 domain-containing protein</fullName>
    </recommendedName>
</protein>
<dbReference type="RefSeq" id="WP_204501466.1">
    <property type="nucleotide sequence ID" value="NZ_JAFBDR010000021.1"/>
</dbReference>
<reference evidence="4 5" key="1">
    <citation type="submission" date="2021-01" db="EMBL/GenBank/DDBJ databases">
        <title>Genomic Encyclopedia of Type Strains, Phase IV (KMG-IV): sequencing the most valuable type-strain genomes for metagenomic binning, comparative biology and taxonomic classification.</title>
        <authorList>
            <person name="Goeker M."/>
        </authorList>
    </citation>
    <scope>NUCLEOTIDE SEQUENCE [LARGE SCALE GENOMIC DNA]</scope>
    <source>
        <strain evidence="4 5">DSM 23711</strain>
    </source>
</reference>
<evidence type="ECO:0000256" key="1">
    <source>
        <dbReference type="SAM" id="MobiDB-lite"/>
    </source>
</evidence>
<proteinExistence type="predicted"/>
<accession>A0ABS2N423</accession>
<evidence type="ECO:0008006" key="6">
    <source>
        <dbReference type="Google" id="ProtNLM"/>
    </source>
</evidence>
<keyword evidence="5" id="KW-1185">Reference proteome</keyword>
<dbReference type="PROSITE" id="PS51257">
    <property type="entry name" value="PROKAR_LIPOPROTEIN"/>
    <property type="match status" value="1"/>
</dbReference>